<dbReference type="Gene3D" id="3.40.50.300">
    <property type="entry name" value="P-loop containing nucleotide triphosphate hydrolases"/>
    <property type="match status" value="1"/>
</dbReference>
<dbReference type="PANTHER" id="PTHR19338">
    <property type="entry name" value="TRANSLOCASE OF INNER MITOCHONDRIAL MEMBRANE 13 HOMOLOG"/>
    <property type="match status" value="1"/>
</dbReference>
<accession>A0AAP0RX27</accession>
<comment type="caution">
    <text evidence="6">The sequence shown here is derived from an EMBL/GenBank/DDBJ whole genome shotgun (WGS) entry which is preliminary data.</text>
</comment>
<reference evidence="6 7" key="1">
    <citation type="journal article" date="2024" name="Plant J.">
        <title>Genome sequences and population genomics reveal climatic adaptation and genomic divergence between two closely related sweetgum species.</title>
        <authorList>
            <person name="Xu W.Q."/>
            <person name="Ren C.Q."/>
            <person name="Zhang X.Y."/>
            <person name="Comes H.P."/>
            <person name="Liu X.H."/>
            <person name="Li Y.G."/>
            <person name="Kettle C.J."/>
            <person name="Jalonen R."/>
            <person name="Gaisberger H."/>
            <person name="Ma Y.Z."/>
            <person name="Qiu Y.X."/>
        </authorList>
    </citation>
    <scope>NUCLEOTIDE SEQUENCE [LARGE SCALE GENOMIC DNA]</scope>
    <source>
        <strain evidence="6">Hangzhou</strain>
    </source>
</reference>
<name>A0AAP0RX27_LIQFO</name>
<evidence type="ECO:0000259" key="5">
    <source>
        <dbReference type="Pfam" id="PF18052"/>
    </source>
</evidence>
<dbReference type="CDD" id="cd14798">
    <property type="entry name" value="RX-CC_like"/>
    <property type="match status" value="1"/>
</dbReference>
<keyword evidence="2" id="KW-0547">Nucleotide-binding</keyword>
<dbReference type="InterPro" id="IPR038005">
    <property type="entry name" value="RX-like_CC"/>
</dbReference>
<evidence type="ECO:0000313" key="7">
    <source>
        <dbReference type="Proteomes" id="UP001415857"/>
    </source>
</evidence>
<evidence type="ECO:0000256" key="1">
    <source>
        <dbReference type="ARBA" id="ARBA00022737"/>
    </source>
</evidence>
<dbReference type="InterPro" id="IPR002182">
    <property type="entry name" value="NB-ARC"/>
</dbReference>
<dbReference type="AlphaFoldDB" id="A0AAP0RX27"/>
<feature type="domain" description="NB-ARC" evidence="4">
    <location>
        <begin position="171"/>
        <end position="235"/>
    </location>
</feature>
<keyword evidence="7" id="KW-1185">Reference proteome</keyword>
<evidence type="ECO:0000313" key="6">
    <source>
        <dbReference type="EMBL" id="KAK9286461.1"/>
    </source>
</evidence>
<gene>
    <name evidence="6" type="ORF">L1049_014858</name>
</gene>
<keyword evidence="1" id="KW-0677">Repeat</keyword>
<evidence type="ECO:0000256" key="2">
    <source>
        <dbReference type="ARBA" id="ARBA00022741"/>
    </source>
</evidence>
<dbReference type="Pfam" id="PF00931">
    <property type="entry name" value="NB-ARC"/>
    <property type="match status" value="1"/>
</dbReference>
<dbReference type="InterPro" id="IPR027417">
    <property type="entry name" value="P-loop_NTPase"/>
</dbReference>
<dbReference type="InterPro" id="IPR041118">
    <property type="entry name" value="Rx_N"/>
</dbReference>
<dbReference type="SUPFAM" id="SSF52540">
    <property type="entry name" value="P-loop containing nucleoside triphosphate hydrolases"/>
    <property type="match status" value="1"/>
</dbReference>
<dbReference type="Proteomes" id="UP001415857">
    <property type="component" value="Unassembled WGS sequence"/>
</dbReference>
<proteinExistence type="predicted"/>
<dbReference type="Gene3D" id="1.20.5.4130">
    <property type="match status" value="1"/>
</dbReference>
<feature type="domain" description="Disease resistance N-terminal" evidence="5">
    <location>
        <begin position="5"/>
        <end position="88"/>
    </location>
</feature>
<organism evidence="6 7">
    <name type="scientific">Liquidambar formosana</name>
    <name type="common">Formosan gum</name>
    <dbReference type="NCBI Taxonomy" id="63359"/>
    <lineage>
        <taxon>Eukaryota</taxon>
        <taxon>Viridiplantae</taxon>
        <taxon>Streptophyta</taxon>
        <taxon>Embryophyta</taxon>
        <taxon>Tracheophyta</taxon>
        <taxon>Spermatophyta</taxon>
        <taxon>Magnoliopsida</taxon>
        <taxon>eudicotyledons</taxon>
        <taxon>Gunneridae</taxon>
        <taxon>Pentapetalae</taxon>
        <taxon>Saxifragales</taxon>
        <taxon>Altingiaceae</taxon>
        <taxon>Liquidambar</taxon>
    </lineage>
</organism>
<dbReference type="PANTHER" id="PTHR19338:SF66">
    <property type="entry name" value="NB-ARC DOMAIN-CONTAINING PROTEIN"/>
    <property type="match status" value="1"/>
</dbReference>
<dbReference type="GO" id="GO:0006952">
    <property type="term" value="P:defense response"/>
    <property type="evidence" value="ECO:0007669"/>
    <property type="project" value="UniProtKB-KW"/>
</dbReference>
<protein>
    <recommendedName>
        <fullName evidence="8">Disease resistance protein</fullName>
    </recommendedName>
</protein>
<sequence length="252" mass="28290">MAESVVAFVGESLGNLLIQEATFLLGVKEQVEQMQTELMLMQSFLKDADTRQYQEETLRVWVSEIRETAYNAEDVIETFALKIASRQGGGIRKAFKRYSCIIDEAAELHKVGSEIEAIKTRISNLTASLQTYGITAKSEGEGSSSAHGMQQQWRQSYSHVVEEYTVGLDGDVEILVTQLANEEEHRGVVSICGMGGLGKTTLANRVYHHNVIRRNFDGFAWVSISNTSKEEMFGKVFSLALYLHLKNREREL</sequence>
<evidence type="ECO:0000256" key="3">
    <source>
        <dbReference type="ARBA" id="ARBA00022821"/>
    </source>
</evidence>
<evidence type="ECO:0000259" key="4">
    <source>
        <dbReference type="Pfam" id="PF00931"/>
    </source>
</evidence>
<evidence type="ECO:0008006" key="8">
    <source>
        <dbReference type="Google" id="ProtNLM"/>
    </source>
</evidence>
<dbReference type="GO" id="GO:0043531">
    <property type="term" value="F:ADP binding"/>
    <property type="evidence" value="ECO:0007669"/>
    <property type="project" value="InterPro"/>
</dbReference>
<dbReference type="EMBL" id="JBBPBK010000004">
    <property type="protein sequence ID" value="KAK9286461.1"/>
    <property type="molecule type" value="Genomic_DNA"/>
</dbReference>
<dbReference type="Pfam" id="PF18052">
    <property type="entry name" value="Rx_N"/>
    <property type="match status" value="1"/>
</dbReference>
<keyword evidence="3" id="KW-0611">Plant defense</keyword>